<proteinExistence type="predicted"/>
<dbReference type="Pfam" id="PF07883">
    <property type="entry name" value="Cupin_2"/>
    <property type="match status" value="1"/>
</dbReference>
<dbReference type="RefSeq" id="WP_076157752.1">
    <property type="nucleotide sequence ID" value="NZ_JBEZVB010000060.1"/>
</dbReference>
<dbReference type="OrthoDB" id="9791637at2"/>
<feature type="domain" description="Cupin type-2" evidence="1">
    <location>
        <begin position="49"/>
        <end position="110"/>
    </location>
</feature>
<sequence>MSERVNDSPVQQTLVPAGEGETIWFDGNVYTVKVSGEATNGRLSVLESSIPPGNGPPLHVHTESDEAFYVLSGQLEFQVDDEKFIGKAGDYVFVPHGTPHCFKNVGVHVAHTIFAYTPSGFEKFFLESGEPAVPNQPIPQWGPEQFERAVAIAPRFGWEGPKTK</sequence>
<accession>A0A1R0KYU7</accession>
<reference evidence="2 3" key="1">
    <citation type="submission" date="2016-01" db="EMBL/GenBank/DDBJ databases">
        <title>Amycolatopsis coloradensis genome sequencing and assembly.</title>
        <authorList>
            <person name="Mayilraj S."/>
        </authorList>
    </citation>
    <scope>NUCLEOTIDE SEQUENCE [LARGE SCALE GENOMIC DNA]</scope>
    <source>
        <strain evidence="2 3">DSM 44225</strain>
    </source>
</reference>
<keyword evidence="3" id="KW-1185">Reference proteome</keyword>
<dbReference type="STRING" id="76021.BS329_08725"/>
<dbReference type="InterPro" id="IPR014710">
    <property type="entry name" value="RmlC-like_jellyroll"/>
</dbReference>
<dbReference type="EMBL" id="MQUQ01000004">
    <property type="protein sequence ID" value="OLZ54592.1"/>
    <property type="molecule type" value="Genomic_DNA"/>
</dbReference>
<dbReference type="CDD" id="cd02215">
    <property type="entry name" value="cupin_QDO_N_C"/>
    <property type="match status" value="1"/>
</dbReference>
<dbReference type="SUPFAM" id="SSF51182">
    <property type="entry name" value="RmlC-like cupins"/>
    <property type="match status" value="1"/>
</dbReference>
<dbReference type="InterPro" id="IPR053146">
    <property type="entry name" value="QDO-like"/>
</dbReference>
<gene>
    <name evidence="2" type="ORF">BS329_08725</name>
</gene>
<dbReference type="Proteomes" id="UP000187486">
    <property type="component" value="Unassembled WGS sequence"/>
</dbReference>
<comment type="caution">
    <text evidence="2">The sequence shown here is derived from an EMBL/GenBank/DDBJ whole genome shotgun (WGS) entry which is preliminary data.</text>
</comment>
<dbReference type="InterPro" id="IPR011051">
    <property type="entry name" value="RmlC_Cupin_sf"/>
</dbReference>
<dbReference type="PANTHER" id="PTHR36440:SF1">
    <property type="entry name" value="PUTATIVE (AFU_ORTHOLOGUE AFUA_8G07350)-RELATED"/>
    <property type="match status" value="1"/>
</dbReference>
<evidence type="ECO:0000259" key="1">
    <source>
        <dbReference type="Pfam" id="PF07883"/>
    </source>
</evidence>
<organism evidence="2 3">
    <name type="scientific">Amycolatopsis coloradensis</name>
    <dbReference type="NCBI Taxonomy" id="76021"/>
    <lineage>
        <taxon>Bacteria</taxon>
        <taxon>Bacillati</taxon>
        <taxon>Actinomycetota</taxon>
        <taxon>Actinomycetes</taxon>
        <taxon>Pseudonocardiales</taxon>
        <taxon>Pseudonocardiaceae</taxon>
        <taxon>Amycolatopsis</taxon>
    </lineage>
</organism>
<dbReference type="AlphaFoldDB" id="A0A1R0KYU7"/>
<evidence type="ECO:0000313" key="3">
    <source>
        <dbReference type="Proteomes" id="UP000187486"/>
    </source>
</evidence>
<dbReference type="PANTHER" id="PTHR36440">
    <property type="entry name" value="PUTATIVE (AFU_ORTHOLOGUE AFUA_8G07350)-RELATED"/>
    <property type="match status" value="1"/>
</dbReference>
<name>A0A1R0KYU7_9PSEU</name>
<dbReference type="InterPro" id="IPR013096">
    <property type="entry name" value="Cupin_2"/>
</dbReference>
<dbReference type="Gene3D" id="2.60.120.10">
    <property type="entry name" value="Jelly Rolls"/>
    <property type="match status" value="1"/>
</dbReference>
<protein>
    <submittedName>
        <fullName evidence="2">Cupin</fullName>
    </submittedName>
</protein>
<evidence type="ECO:0000313" key="2">
    <source>
        <dbReference type="EMBL" id="OLZ54592.1"/>
    </source>
</evidence>